<evidence type="ECO:0000313" key="4">
    <source>
        <dbReference type="Proteomes" id="UP000315349"/>
    </source>
</evidence>
<keyword evidence="1" id="KW-1133">Transmembrane helix</keyword>
<dbReference type="Pfam" id="PF14300">
    <property type="entry name" value="DMP19"/>
    <property type="match status" value="1"/>
</dbReference>
<accession>A0A518GSK5</accession>
<dbReference type="Pfam" id="PF13646">
    <property type="entry name" value="HEAT_2"/>
    <property type="match status" value="1"/>
</dbReference>
<dbReference type="SUPFAM" id="SSF48371">
    <property type="entry name" value="ARM repeat"/>
    <property type="match status" value="1"/>
</dbReference>
<dbReference type="SMART" id="SM00567">
    <property type="entry name" value="EZ_HEAT"/>
    <property type="match status" value="2"/>
</dbReference>
<keyword evidence="1" id="KW-0812">Transmembrane</keyword>
<name>A0A518GSK5_9PLAN</name>
<reference evidence="3 4" key="1">
    <citation type="submission" date="2019-02" db="EMBL/GenBank/DDBJ databases">
        <title>Deep-cultivation of Planctomycetes and their phenomic and genomic characterization uncovers novel biology.</title>
        <authorList>
            <person name="Wiegand S."/>
            <person name="Jogler M."/>
            <person name="Boedeker C."/>
            <person name="Pinto D."/>
            <person name="Vollmers J."/>
            <person name="Rivas-Marin E."/>
            <person name="Kohn T."/>
            <person name="Peeters S.H."/>
            <person name="Heuer A."/>
            <person name="Rast P."/>
            <person name="Oberbeckmann S."/>
            <person name="Bunk B."/>
            <person name="Jeske O."/>
            <person name="Meyerdierks A."/>
            <person name="Storesund J.E."/>
            <person name="Kallscheuer N."/>
            <person name="Luecker S."/>
            <person name="Lage O.M."/>
            <person name="Pohl T."/>
            <person name="Merkel B.J."/>
            <person name="Hornburger P."/>
            <person name="Mueller R.-W."/>
            <person name="Bruemmer F."/>
            <person name="Labrenz M."/>
            <person name="Spormann A.M."/>
            <person name="Op den Camp H."/>
            <person name="Overmann J."/>
            <person name="Amann R."/>
            <person name="Jetten M.S.M."/>
            <person name="Mascher T."/>
            <person name="Medema M.H."/>
            <person name="Devos D.P."/>
            <person name="Kaster A.-K."/>
            <person name="Ovreas L."/>
            <person name="Rohde M."/>
            <person name="Galperin M.Y."/>
            <person name="Jogler C."/>
        </authorList>
    </citation>
    <scope>NUCLEOTIDE SEQUENCE [LARGE SCALE GENOMIC DNA]</scope>
    <source>
        <strain evidence="3 4">Spb1</strain>
    </source>
</reference>
<dbReference type="Gene3D" id="1.20.1420.60">
    <property type="match status" value="1"/>
</dbReference>
<dbReference type="Gene3D" id="1.25.10.10">
    <property type="entry name" value="Leucine-rich Repeat Variant"/>
    <property type="match status" value="1"/>
</dbReference>
<dbReference type="EMBL" id="CP036299">
    <property type="protein sequence ID" value="QDV31568.1"/>
    <property type="molecule type" value="Genomic_DNA"/>
</dbReference>
<feature type="transmembrane region" description="Helical" evidence="1">
    <location>
        <begin position="6"/>
        <end position="25"/>
    </location>
</feature>
<proteinExistence type="predicted"/>
<sequence>MKYAAFILGIVVIISIGTFITYRMLRPRHGENGGFSDWLKNPDYKQAAADYFASRKALTIPDDISDEEIQKMVDQLFDEKDKHFNFDRLQLVGMKAVPMLINALNNPKTASMKFGDGGYVPGPASPFERIADLLESSGSPQAAQPLANYMQHNDSYFRKYAAHALGNIGTSECIEPMLRALGDDDDYVRSFAMMGVEGGIRAKRCTPEFLDAMVPALTKLLDRPDNSVSGRAPGLLLAIDTNRAMSILLSSDYFSIENKQLQYIIRALNTAGHKIPHDTLLPLLKTLKPLVADYPHGYNYSEALIAYANHPDASAEELFRSELTSGNEKIQRAAAEALAILSGVTNAREVIFDALDKQGFDQLSSPQKHYYAVFMYDSEVCNGGHSQYFVNSSGDHWKSALAGLKAIGAEKRASILQEATKLFGTAGPSVDNDTRHRQLAAFTSKKDQVVDGLDNRYFECSENVEALLALYAIKHKEHFVVPD</sequence>
<evidence type="ECO:0000259" key="2">
    <source>
        <dbReference type="Pfam" id="PF14300"/>
    </source>
</evidence>
<dbReference type="InterPro" id="IPR004155">
    <property type="entry name" value="PBS_lyase_HEAT"/>
</dbReference>
<dbReference type="Proteomes" id="UP000315349">
    <property type="component" value="Chromosome"/>
</dbReference>
<keyword evidence="1" id="KW-0472">Membrane</keyword>
<keyword evidence="4" id="KW-1185">Reference proteome</keyword>
<dbReference type="KEGG" id="peh:Spb1_35130"/>
<dbReference type="InterPro" id="IPR016024">
    <property type="entry name" value="ARM-type_fold"/>
</dbReference>
<protein>
    <recommendedName>
        <fullName evidence="2">DNA mimic protein DMP19 C-terminal domain-containing protein</fullName>
    </recommendedName>
</protein>
<dbReference type="InterPro" id="IPR025402">
    <property type="entry name" value="DMP19_C"/>
</dbReference>
<dbReference type="RefSeq" id="WP_145302653.1">
    <property type="nucleotide sequence ID" value="NZ_CP036299.1"/>
</dbReference>
<dbReference type="InterPro" id="IPR011989">
    <property type="entry name" value="ARM-like"/>
</dbReference>
<organism evidence="3 4">
    <name type="scientific">Planctopirus ephydatiae</name>
    <dbReference type="NCBI Taxonomy" id="2528019"/>
    <lineage>
        <taxon>Bacteria</taxon>
        <taxon>Pseudomonadati</taxon>
        <taxon>Planctomycetota</taxon>
        <taxon>Planctomycetia</taxon>
        <taxon>Planctomycetales</taxon>
        <taxon>Planctomycetaceae</taxon>
        <taxon>Planctopirus</taxon>
    </lineage>
</organism>
<feature type="domain" description="DNA mimic protein DMP19 C-terminal" evidence="2">
    <location>
        <begin position="361"/>
        <end position="475"/>
    </location>
</feature>
<evidence type="ECO:0000256" key="1">
    <source>
        <dbReference type="SAM" id="Phobius"/>
    </source>
</evidence>
<evidence type="ECO:0000313" key="3">
    <source>
        <dbReference type="EMBL" id="QDV31568.1"/>
    </source>
</evidence>
<dbReference type="OrthoDB" id="208245at2"/>
<gene>
    <name evidence="3" type="ORF">Spb1_35130</name>
</gene>
<dbReference type="AlphaFoldDB" id="A0A518GSK5"/>